<dbReference type="PANTHER" id="PTHR30627:SF24">
    <property type="entry name" value="PENICILLIN-BINDING PROTEIN 4B"/>
    <property type="match status" value="1"/>
</dbReference>
<dbReference type="Proteomes" id="UP000679307">
    <property type="component" value="Chromosome"/>
</dbReference>
<feature type="domain" description="Penicillin-binding protein transpeptidase" evidence="10">
    <location>
        <begin position="374"/>
        <end position="648"/>
    </location>
</feature>
<name>A0ABX8ER23_9ACTN</name>
<organism evidence="12 13">
    <name type="scientific">Nocardioides aquaticus</name>
    <dbReference type="NCBI Taxonomy" id="160826"/>
    <lineage>
        <taxon>Bacteria</taxon>
        <taxon>Bacillati</taxon>
        <taxon>Actinomycetota</taxon>
        <taxon>Actinomycetes</taxon>
        <taxon>Propionibacteriales</taxon>
        <taxon>Nocardioidaceae</taxon>
        <taxon>Nocardioides</taxon>
    </lineage>
</organism>
<evidence type="ECO:0000256" key="1">
    <source>
        <dbReference type="ARBA" id="ARBA00004370"/>
    </source>
</evidence>
<gene>
    <name evidence="12" type="primary">pbp</name>
    <name evidence="12" type="ORF">ENKNEFLB_04381</name>
</gene>
<dbReference type="InterPro" id="IPR002137">
    <property type="entry name" value="Beta-lactam_class-D_AS"/>
</dbReference>
<protein>
    <recommendedName>
        <fullName evidence="4 9">Beta-lactamase</fullName>
        <ecNumber evidence="4 9">3.5.2.6</ecNumber>
    </recommendedName>
</protein>
<evidence type="ECO:0000256" key="8">
    <source>
        <dbReference type="ARBA" id="ARBA00023251"/>
    </source>
</evidence>
<keyword evidence="5" id="KW-0732">Signal</keyword>
<evidence type="ECO:0000256" key="5">
    <source>
        <dbReference type="ARBA" id="ARBA00022729"/>
    </source>
</evidence>
<comment type="similarity">
    <text evidence="3 9">Belongs to the class-D beta-lactamase family.</text>
</comment>
<keyword evidence="8 9" id="KW-0046">Antibiotic resistance</keyword>
<dbReference type="InterPro" id="IPR012338">
    <property type="entry name" value="Beta-lactam/transpept-like"/>
</dbReference>
<dbReference type="Pfam" id="PF00905">
    <property type="entry name" value="Transpeptidase"/>
    <property type="match status" value="1"/>
</dbReference>
<evidence type="ECO:0000313" key="13">
    <source>
        <dbReference type="Proteomes" id="UP000679307"/>
    </source>
</evidence>
<evidence type="ECO:0000256" key="3">
    <source>
        <dbReference type="ARBA" id="ARBA00007898"/>
    </source>
</evidence>
<dbReference type="EC" id="3.5.2.6" evidence="4 9"/>
<dbReference type="SUPFAM" id="SSF56601">
    <property type="entry name" value="beta-lactamase/transpeptidase-like"/>
    <property type="match status" value="1"/>
</dbReference>
<dbReference type="InterPro" id="IPR005311">
    <property type="entry name" value="PBP_dimer"/>
</dbReference>
<reference evidence="12 13" key="1">
    <citation type="submission" date="2021-05" db="EMBL/GenBank/DDBJ databases">
        <title>Complete genome of Nocardioides aquaticus KCTC 9944T isolated from meromictic and hypersaline Ekho Lake, Antarctica.</title>
        <authorList>
            <person name="Hwang K."/>
            <person name="Kim K.M."/>
            <person name="Choe H."/>
        </authorList>
    </citation>
    <scope>NUCLEOTIDE SEQUENCE [LARGE SCALE GENOMIC DNA]</scope>
    <source>
        <strain evidence="12 13">KCTC 9944</strain>
    </source>
</reference>
<comment type="subcellular location">
    <subcellularLocation>
        <location evidence="1">Membrane</location>
    </subcellularLocation>
</comment>
<comment type="similarity">
    <text evidence="2">Belongs to the transpeptidase family.</text>
</comment>
<evidence type="ECO:0000313" key="12">
    <source>
        <dbReference type="EMBL" id="QVT81962.1"/>
    </source>
</evidence>
<proteinExistence type="inferred from homology"/>
<sequence length="653" mass="66148">MVHTDAMPGAALVRPTLAVLVVLALAGCSGGEDDTPGPQEPALTLAAALDGGLEDGELDDLAFVDSSAAEVAADWTATTEGLGDLVPTVALSGVAETEDEPVEGVETAAATLDWSWDVAGEPWTYTTTVPMRLPVTDGGGEGSGTWELQWSRTVVEPSLREATTLSLTPVAARRGEVLGGDGEALVTDRLVTRVGIDRTQVAPGRAAASARALAALVEVAPGPYAARVEAAGDAAFVEALVLRNEDVPPAVGPGVAEIAGARLISDRLPLAPTREFAAPVLGTVGEVTAEMVEEEPEAYAPGDVAGLSGLQARYDDVLRGTDGAVLSAVAPDGRERRLVRVPDQDGDPLRTTLDEDLQLLAEDLLADVGPASALVALRPSDGAVLAAASGPGADGLNVATYGQYAPGSTFKIVSSLALLRGGLTPSSTVPCTPTVTVDGRVFENYDDYPTGSLGDVPLRTAVAQSCNTAMIAERDRPGPDGVATAAAALGLGVDRDLGFPSYFGQVGAPGSETGRAATMIGQGEVLASPMVMAAVVGSVQEGARVTPRLLPDLDVDTATGDDQPLTATEAGQLRSMLRAVVTDGSGSSLADLPGPPAIAKTGTAEFEDGGETRTRAWMVAAQGDLAVAVLVAEGDSGSGTAGPLLEAFLRTAG</sequence>
<dbReference type="Gene3D" id="3.90.1310.10">
    <property type="entry name" value="Penicillin-binding protein 2a (Domain 2)"/>
    <property type="match status" value="1"/>
</dbReference>
<feature type="domain" description="Penicillin-binding protein dimerisation" evidence="11">
    <location>
        <begin position="170"/>
        <end position="335"/>
    </location>
</feature>
<dbReference type="EMBL" id="CP075371">
    <property type="protein sequence ID" value="QVT81962.1"/>
    <property type="molecule type" value="Genomic_DNA"/>
</dbReference>
<dbReference type="PANTHER" id="PTHR30627">
    <property type="entry name" value="PEPTIDOGLYCAN D,D-TRANSPEPTIDASE"/>
    <property type="match status" value="1"/>
</dbReference>
<evidence type="ECO:0000256" key="4">
    <source>
        <dbReference type="ARBA" id="ARBA00012865"/>
    </source>
</evidence>
<dbReference type="Gene3D" id="3.40.710.10">
    <property type="entry name" value="DD-peptidase/beta-lactamase superfamily"/>
    <property type="match status" value="1"/>
</dbReference>
<dbReference type="InterPro" id="IPR050515">
    <property type="entry name" value="Beta-lactam/transpept"/>
</dbReference>
<dbReference type="InterPro" id="IPR036138">
    <property type="entry name" value="PBP_dimer_sf"/>
</dbReference>
<keyword evidence="6 9" id="KW-0378">Hydrolase</keyword>
<evidence type="ECO:0000256" key="9">
    <source>
        <dbReference type="RuleBase" id="RU361140"/>
    </source>
</evidence>
<evidence type="ECO:0000259" key="11">
    <source>
        <dbReference type="Pfam" id="PF03717"/>
    </source>
</evidence>
<evidence type="ECO:0000256" key="2">
    <source>
        <dbReference type="ARBA" id="ARBA00007171"/>
    </source>
</evidence>
<evidence type="ECO:0000259" key="10">
    <source>
        <dbReference type="Pfam" id="PF00905"/>
    </source>
</evidence>
<dbReference type="Pfam" id="PF03717">
    <property type="entry name" value="PBP_dimer"/>
    <property type="match status" value="1"/>
</dbReference>
<evidence type="ECO:0000256" key="7">
    <source>
        <dbReference type="ARBA" id="ARBA00023136"/>
    </source>
</evidence>
<accession>A0ABX8ER23</accession>
<dbReference type="SUPFAM" id="SSF56519">
    <property type="entry name" value="Penicillin binding protein dimerisation domain"/>
    <property type="match status" value="1"/>
</dbReference>
<dbReference type="InterPro" id="IPR001460">
    <property type="entry name" value="PCN-bd_Tpept"/>
</dbReference>
<keyword evidence="7" id="KW-0472">Membrane</keyword>
<evidence type="ECO:0000256" key="6">
    <source>
        <dbReference type="ARBA" id="ARBA00022801"/>
    </source>
</evidence>
<keyword evidence="13" id="KW-1185">Reference proteome</keyword>
<comment type="catalytic activity">
    <reaction evidence="9">
        <text>a beta-lactam + H2O = a substituted beta-amino acid</text>
        <dbReference type="Rhea" id="RHEA:20401"/>
        <dbReference type="ChEBI" id="CHEBI:15377"/>
        <dbReference type="ChEBI" id="CHEBI:35627"/>
        <dbReference type="ChEBI" id="CHEBI:140347"/>
        <dbReference type="EC" id="3.5.2.6"/>
    </reaction>
</comment>
<dbReference type="PROSITE" id="PS00337">
    <property type="entry name" value="BETA_LACTAMASE_D"/>
    <property type="match status" value="1"/>
</dbReference>